<dbReference type="Proteomes" id="UP000253551">
    <property type="component" value="Unassembled WGS sequence"/>
</dbReference>
<dbReference type="STRING" id="4846.A0A367JX56"/>
<dbReference type="PROSITE" id="PS51184">
    <property type="entry name" value="JMJC"/>
    <property type="match status" value="1"/>
</dbReference>
<dbReference type="OrthoDB" id="47172at2759"/>
<dbReference type="EMBL" id="PJQM01002552">
    <property type="protein sequence ID" value="RCH94485.1"/>
    <property type="molecule type" value="Genomic_DNA"/>
</dbReference>
<evidence type="ECO:0000259" key="1">
    <source>
        <dbReference type="PROSITE" id="PS51184"/>
    </source>
</evidence>
<dbReference type="InterPro" id="IPR014710">
    <property type="entry name" value="RmlC-like_jellyroll"/>
</dbReference>
<keyword evidence="3" id="KW-1185">Reference proteome</keyword>
<gene>
    <name evidence="2" type="primary">KDM8_2</name>
    <name evidence="2" type="ORF">CU098_011403</name>
</gene>
<dbReference type="GO" id="GO:0032259">
    <property type="term" value="P:methylation"/>
    <property type="evidence" value="ECO:0007669"/>
    <property type="project" value="UniProtKB-KW"/>
</dbReference>
<organism evidence="2 3">
    <name type="scientific">Rhizopus stolonifer</name>
    <name type="common">Rhizopus nigricans</name>
    <dbReference type="NCBI Taxonomy" id="4846"/>
    <lineage>
        <taxon>Eukaryota</taxon>
        <taxon>Fungi</taxon>
        <taxon>Fungi incertae sedis</taxon>
        <taxon>Mucoromycota</taxon>
        <taxon>Mucoromycotina</taxon>
        <taxon>Mucoromycetes</taxon>
        <taxon>Mucorales</taxon>
        <taxon>Mucorineae</taxon>
        <taxon>Rhizopodaceae</taxon>
        <taxon>Rhizopus</taxon>
    </lineage>
</organism>
<name>A0A367JX56_RHIST</name>
<dbReference type="GO" id="GO:0008168">
    <property type="term" value="F:methyltransferase activity"/>
    <property type="evidence" value="ECO:0007669"/>
    <property type="project" value="UniProtKB-KW"/>
</dbReference>
<protein>
    <submittedName>
        <fullName evidence="2">Lysine-specific demethylase 8</fullName>
    </submittedName>
</protein>
<reference evidence="2 3" key="1">
    <citation type="journal article" date="2018" name="G3 (Bethesda)">
        <title>Phylogenetic and Phylogenomic Definition of Rhizopus Species.</title>
        <authorList>
            <person name="Gryganskyi A.P."/>
            <person name="Golan J."/>
            <person name="Dolatabadi S."/>
            <person name="Mondo S."/>
            <person name="Robb S."/>
            <person name="Idnurm A."/>
            <person name="Muszewska A."/>
            <person name="Steczkiewicz K."/>
            <person name="Masonjones S."/>
            <person name="Liao H.L."/>
            <person name="Gajdeczka M.T."/>
            <person name="Anike F."/>
            <person name="Vuek A."/>
            <person name="Anishchenko I.M."/>
            <person name="Voigt K."/>
            <person name="de Hoog G.S."/>
            <person name="Smith M.E."/>
            <person name="Heitman J."/>
            <person name="Vilgalys R."/>
            <person name="Stajich J.E."/>
        </authorList>
    </citation>
    <scope>NUCLEOTIDE SEQUENCE [LARGE SCALE GENOMIC DNA]</scope>
    <source>
        <strain evidence="2 3">LSU 92-RS-03</strain>
    </source>
</reference>
<dbReference type="PANTHER" id="PTHR12461:SF105">
    <property type="entry name" value="HYPOXIA-INDUCIBLE FACTOR 1-ALPHA INHIBITOR"/>
    <property type="match status" value="1"/>
</dbReference>
<dbReference type="AlphaFoldDB" id="A0A367JX56"/>
<sequence length="81" mass="9553">GSKYIKLISPEQSSYVYPRDGLMNNTSQVDVEHPDTHLYPLFDRVQYVECVLEEGQVLYVPPKWWHFVKSLDISFSVSLWF</sequence>
<evidence type="ECO:0000313" key="2">
    <source>
        <dbReference type="EMBL" id="RCH94485.1"/>
    </source>
</evidence>
<comment type="caution">
    <text evidence="2">The sequence shown here is derived from an EMBL/GenBank/DDBJ whole genome shotgun (WGS) entry which is preliminary data.</text>
</comment>
<dbReference type="PANTHER" id="PTHR12461">
    <property type="entry name" value="HYPOXIA-INDUCIBLE FACTOR 1 ALPHA INHIBITOR-RELATED"/>
    <property type="match status" value="1"/>
</dbReference>
<dbReference type="Pfam" id="PF13621">
    <property type="entry name" value="Cupin_8"/>
    <property type="match status" value="1"/>
</dbReference>
<keyword evidence="2" id="KW-0489">Methyltransferase</keyword>
<dbReference type="SUPFAM" id="SSF51197">
    <property type="entry name" value="Clavaminate synthase-like"/>
    <property type="match status" value="1"/>
</dbReference>
<feature type="non-terminal residue" evidence="2">
    <location>
        <position position="1"/>
    </location>
</feature>
<keyword evidence="2" id="KW-0808">Transferase</keyword>
<evidence type="ECO:0000313" key="3">
    <source>
        <dbReference type="Proteomes" id="UP000253551"/>
    </source>
</evidence>
<proteinExistence type="predicted"/>
<dbReference type="InterPro" id="IPR003347">
    <property type="entry name" value="JmjC_dom"/>
</dbReference>
<accession>A0A367JX56</accession>
<dbReference type="Gene3D" id="2.60.120.10">
    <property type="entry name" value="Jelly Rolls"/>
    <property type="match status" value="1"/>
</dbReference>
<feature type="domain" description="JmjC" evidence="1">
    <location>
        <begin position="1"/>
        <end position="81"/>
    </location>
</feature>
<dbReference type="InterPro" id="IPR041667">
    <property type="entry name" value="Cupin_8"/>
</dbReference>